<comment type="caution">
    <text evidence="1">The sequence shown here is derived from an EMBL/GenBank/DDBJ whole genome shotgun (WGS) entry which is preliminary data.</text>
</comment>
<reference evidence="1" key="1">
    <citation type="submission" date="2023-06" db="EMBL/GenBank/DDBJ databases">
        <title>Genomic Diversity of Vibrio spp. and Metagenomic Analysis of Pathogens in Florida Gulf Coastal Waters Following Hurricane Ian.</title>
        <authorList>
            <person name="Brumfield K.D."/>
        </authorList>
    </citation>
    <scope>NUCLEOTIDE SEQUENCE</scope>
    <source>
        <strain evidence="1">WBS2B-138</strain>
    </source>
</reference>
<gene>
    <name evidence="1" type="ORF">QX249_08610</name>
</gene>
<name>A0AAW8PYH7_VIBPH</name>
<dbReference type="EMBL" id="JAUHGG010000003">
    <property type="protein sequence ID" value="MDS1820718.1"/>
    <property type="molecule type" value="Genomic_DNA"/>
</dbReference>
<proteinExistence type="predicted"/>
<sequence length="143" mass="16005">MKDDNLPISNKAVLGCSLVAFLALLAGAASWNAIDYTSRSQKTPTAESLGLDPNKYYVATVVKEMLPLNEFGRPLHCEKLLSQISTDQYISTRDAINANYCKALGFKNLLPETKSNCSIFEFLKSESRYNENYETSLNNYCEK</sequence>
<dbReference type="AlphaFoldDB" id="A0AAW8PYH7"/>
<evidence type="ECO:0000313" key="1">
    <source>
        <dbReference type="EMBL" id="MDS1820718.1"/>
    </source>
</evidence>
<protein>
    <submittedName>
        <fullName evidence="1">Uncharacterized protein</fullName>
    </submittedName>
</protein>
<dbReference type="Proteomes" id="UP001253193">
    <property type="component" value="Unassembled WGS sequence"/>
</dbReference>
<organism evidence="1 2">
    <name type="scientific">Vibrio parahaemolyticus</name>
    <dbReference type="NCBI Taxonomy" id="670"/>
    <lineage>
        <taxon>Bacteria</taxon>
        <taxon>Pseudomonadati</taxon>
        <taxon>Pseudomonadota</taxon>
        <taxon>Gammaproteobacteria</taxon>
        <taxon>Vibrionales</taxon>
        <taxon>Vibrionaceae</taxon>
        <taxon>Vibrio</taxon>
    </lineage>
</organism>
<dbReference type="RefSeq" id="WP_311019490.1">
    <property type="nucleotide sequence ID" value="NZ_JAUHGG010000003.1"/>
</dbReference>
<accession>A0AAW8PYH7</accession>
<evidence type="ECO:0000313" key="2">
    <source>
        <dbReference type="Proteomes" id="UP001253193"/>
    </source>
</evidence>